<dbReference type="PROSITE" id="PS50096">
    <property type="entry name" value="IQ"/>
    <property type="match status" value="4"/>
</dbReference>
<dbReference type="Pfam" id="PF00612">
    <property type="entry name" value="IQ"/>
    <property type="match status" value="4"/>
</dbReference>
<dbReference type="GO" id="GO:0005516">
    <property type="term" value="F:calmodulin binding"/>
    <property type="evidence" value="ECO:0007669"/>
    <property type="project" value="TreeGrafter"/>
</dbReference>
<dbReference type="CDD" id="cd23767">
    <property type="entry name" value="IQCD"/>
    <property type="match status" value="4"/>
</dbReference>
<dbReference type="Gene3D" id="1.20.5.190">
    <property type="match status" value="2"/>
</dbReference>
<dbReference type="PANTHER" id="PTHR10699">
    <property type="entry name" value="NEUROMODULIN"/>
    <property type="match status" value="1"/>
</dbReference>
<dbReference type="InterPro" id="IPR000048">
    <property type="entry name" value="IQ_motif_EF-hand-BS"/>
</dbReference>
<dbReference type="EMBL" id="JALJAT010000002">
    <property type="protein sequence ID" value="KAK4472309.1"/>
    <property type="molecule type" value="Genomic_DNA"/>
</dbReference>
<dbReference type="Proteomes" id="UP001292079">
    <property type="component" value="Unassembled WGS sequence"/>
</dbReference>
<evidence type="ECO:0000313" key="3">
    <source>
        <dbReference type="Proteomes" id="UP001292079"/>
    </source>
</evidence>
<organism evidence="2 3">
    <name type="scientific">Schistosoma mekongi</name>
    <name type="common">Parasitic worm</name>
    <dbReference type="NCBI Taxonomy" id="38744"/>
    <lineage>
        <taxon>Eukaryota</taxon>
        <taxon>Metazoa</taxon>
        <taxon>Spiralia</taxon>
        <taxon>Lophotrochozoa</taxon>
        <taxon>Platyhelminthes</taxon>
        <taxon>Trematoda</taxon>
        <taxon>Digenea</taxon>
        <taxon>Strigeidida</taxon>
        <taxon>Schistosomatoidea</taxon>
        <taxon>Schistosomatidae</taxon>
        <taxon>Schistosoma</taxon>
    </lineage>
</organism>
<dbReference type="SMART" id="SM00015">
    <property type="entry name" value="IQ"/>
    <property type="match status" value="4"/>
</dbReference>
<evidence type="ECO:0000313" key="2">
    <source>
        <dbReference type="EMBL" id="KAK4472309.1"/>
    </source>
</evidence>
<reference evidence="2" key="2">
    <citation type="journal article" date="2023" name="Infect Dis Poverty">
        <title>Chromosome-scale genome of the human blood fluke Schistosoma mekongi and its implications for public health.</title>
        <authorList>
            <person name="Zhou M."/>
            <person name="Xu L."/>
            <person name="Xu D."/>
            <person name="Chen W."/>
            <person name="Khan J."/>
            <person name="Hu Y."/>
            <person name="Huang H."/>
            <person name="Wei H."/>
            <person name="Zhang Y."/>
            <person name="Chusongsang P."/>
            <person name="Tanasarnprasert K."/>
            <person name="Hu X."/>
            <person name="Limpanont Y."/>
            <person name="Lv Z."/>
        </authorList>
    </citation>
    <scope>NUCLEOTIDE SEQUENCE</scope>
    <source>
        <strain evidence="2">LV_2022a</strain>
    </source>
</reference>
<name>A0AAE1ZF32_SCHME</name>
<comment type="caution">
    <text evidence="2">The sequence shown here is derived from an EMBL/GenBank/DDBJ whole genome shotgun (WGS) entry which is preliminary data.</text>
</comment>
<sequence>MSSTRSNRSTPTSTILTTTTTTKSVTKPTYPYQQSNFSDKESLAATKIQAGYRGYCTRKKYGNLTLNSSSHSTSSPSSNRRLYASYQLPLKNDYNDLENAATRIQAGYRGYLTRKALRDDNIHKYTPVKNISYDNQGEKKLNYYNTHNSIDDIDDGKVKAVTKIQAGYRGYKTRKSLAPILQHHQHDTRQNLISNKENQNLSTTTTHLGHRSSTKLHDNAHSLNDPELAATKIQATYRGYRTRRNLPK</sequence>
<reference evidence="2" key="1">
    <citation type="submission" date="2022-04" db="EMBL/GenBank/DDBJ databases">
        <authorList>
            <person name="Xu L."/>
            <person name="Lv Z."/>
        </authorList>
    </citation>
    <scope>NUCLEOTIDE SEQUENCE</scope>
    <source>
        <strain evidence="2">LV_2022a</strain>
    </source>
</reference>
<accession>A0AAE1ZF32</accession>
<gene>
    <name evidence="2" type="ORF">MN116_002664</name>
</gene>
<feature type="region of interest" description="Disordered" evidence="1">
    <location>
        <begin position="1"/>
        <end position="27"/>
    </location>
</feature>
<dbReference type="AlphaFoldDB" id="A0AAE1ZF32"/>
<keyword evidence="3" id="KW-1185">Reference proteome</keyword>
<dbReference type="PANTHER" id="PTHR10699:SF11">
    <property type="entry name" value="IGLOO, ISOFORM A"/>
    <property type="match status" value="1"/>
</dbReference>
<evidence type="ECO:0000256" key="1">
    <source>
        <dbReference type="SAM" id="MobiDB-lite"/>
    </source>
</evidence>
<protein>
    <submittedName>
        <fullName evidence="2">Uncharacterized protein</fullName>
    </submittedName>
</protein>
<proteinExistence type="predicted"/>